<dbReference type="Pfam" id="PF03330">
    <property type="entry name" value="DPBB_1"/>
    <property type="match status" value="1"/>
</dbReference>
<sequence length="271" mass="27278">MRRHLRWAVPSAGVLLAAVLTVVIVTQVGGNAACAAPITGKASYYSTNRNGMCNLGAPSTDSYVAIGPAEYAGGTACGSYLSVTGPNGTTVQVQVVDQCPSCPRGKIDLSKAAFARIGALSAGIIPITYDTARDPALTAPLRVKLKGGTSRSSLTAVVDNHGNPLASVELQTAAGWTPLKRGSDNVWTGPSGDVPAPVTLRITDVFGHQAVVPGLTPGPSDFQQTAVALYGPESSLSPSPTPSSAEPSPSPSASTVPAGVISALPSASTAC</sequence>
<feature type="domain" description="RlpA-like protein double-psi beta-barrel" evidence="3">
    <location>
        <begin position="76"/>
        <end position="129"/>
    </location>
</feature>
<dbReference type="InterPro" id="IPR049818">
    <property type="entry name" value="Expansin_EXLX1-like"/>
</dbReference>
<reference evidence="4" key="1">
    <citation type="journal article" date="2014" name="Int. J. Syst. Evol. Microbiol.">
        <title>Complete genome sequence of Corynebacterium casei LMG S-19264T (=DSM 44701T), isolated from a smear-ripened cheese.</title>
        <authorList>
            <consortium name="US DOE Joint Genome Institute (JGI-PGF)"/>
            <person name="Walter F."/>
            <person name="Albersmeier A."/>
            <person name="Kalinowski J."/>
            <person name="Ruckert C."/>
        </authorList>
    </citation>
    <scope>NUCLEOTIDE SEQUENCE</scope>
    <source>
        <strain evidence="4">JCM 19831</strain>
    </source>
</reference>
<dbReference type="PANTHER" id="PTHR31836">
    <property type="match status" value="1"/>
</dbReference>
<feature type="compositionally biased region" description="Low complexity" evidence="2">
    <location>
        <begin position="232"/>
        <end position="255"/>
    </location>
</feature>
<dbReference type="AlphaFoldDB" id="A0A917X2E8"/>
<dbReference type="Gene3D" id="2.60.40.760">
    <property type="entry name" value="Expansin, cellulose-binding-like domain"/>
    <property type="match status" value="1"/>
</dbReference>
<accession>A0A917X2E8</accession>
<dbReference type="InterPro" id="IPR009009">
    <property type="entry name" value="RlpA-like_DPBB"/>
</dbReference>
<evidence type="ECO:0000259" key="3">
    <source>
        <dbReference type="Pfam" id="PF03330"/>
    </source>
</evidence>
<dbReference type="InterPro" id="IPR036749">
    <property type="entry name" value="Expansin_CBD_sf"/>
</dbReference>
<evidence type="ECO:0000313" key="5">
    <source>
        <dbReference type="Proteomes" id="UP000642070"/>
    </source>
</evidence>
<dbReference type="Gene3D" id="2.40.40.10">
    <property type="entry name" value="RlpA-like domain"/>
    <property type="match status" value="1"/>
</dbReference>
<keyword evidence="1" id="KW-0732">Signal</keyword>
<comment type="caution">
    <text evidence="4">The sequence shown here is derived from an EMBL/GenBank/DDBJ whole genome shotgun (WGS) entry which is preliminary data.</text>
</comment>
<dbReference type="EMBL" id="BMPI01000038">
    <property type="protein sequence ID" value="GGM56153.1"/>
    <property type="molecule type" value="Genomic_DNA"/>
</dbReference>
<gene>
    <name evidence="4" type="ORF">GCM10007977_067310</name>
</gene>
<dbReference type="PANTHER" id="PTHR31836:SF21">
    <property type="entry name" value="EXPANSIN-LIKE PROTEIN 7"/>
    <property type="match status" value="1"/>
</dbReference>
<evidence type="ECO:0000256" key="1">
    <source>
        <dbReference type="ARBA" id="ARBA00022729"/>
    </source>
</evidence>
<dbReference type="SUPFAM" id="SSF50685">
    <property type="entry name" value="Barwin-like endoglucanases"/>
    <property type="match status" value="1"/>
</dbReference>
<proteinExistence type="predicted"/>
<evidence type="ECO:0000313" key="4">
    <source>
        <dbReference type="EMBL" id="GGM56153.1"/>
    </source>
</evidence>
<name>A0A917X2E8_9ACTN</name>
<organism evidence="4 5">
    <name type="scientific">Dactylosporangium sucinum</name>
    <dbReference type="NCBI Taxonomy" id="1424081"/>
    <lineage>
        <taxon>Bacteria</taxon>
        <taxon>Bacillati</taxon>
        <taxon>Actinomycetota</taxon>
        <taxon>Actinomycetes</taxon>
        <taxon>Micromonosporales</taxon>
        <taxon>Micromonosporaceae</taxon>
        <taxon>Dactylosporangium</taxon>
    </lineage>
</organism>
<reference evidence="4" key="2">
    <citation type="submission" date="2020-09" db="EMBL/GenBank/DDBJ databases">
        <authorList>
            <person name="Sun Q."/>
            <person name="Ohkuma M."/>
        </authorList>
    </citation>
    <scope>NUCLEOTIDE SEQUENCE</scope>
    <source>
        <strain evidence="4">JCM 19831</strain>
    </source>
</reference>
<dbReference type="InterPro" id="IPR051477">
    <property type="entry name" value="Expansin_CellWall"/>
</dbReference>
<keyword evidence="5" id="KW-1185">Reference proteome</keyword>
<feature type="region of interest" description="Disordered" evidence="2">
    <location>
        <begin position="231"/>
        <end position="259"/>
    </location>
</feature>
<evidence type="ECO:0000256" key="2">
    <source>
        <dbReference type="SAM" id="MobiDB-lite"/>
    </source>
</evidence>
<dbReference type="SUPFAM" id="SSF49590">
    <property type="entry name" value="PHL pollen allergen"/>
    <property type="match status" value="1"/>
</dbReference>
<dbReference type="Proteomes" id="UP000642070">
    <property type="component" value="Unassembled WGS sequence"/>
</dbReference>
<protein>
    <recommendedName>
        <fullName evidence="3">RlpA-like protein double-psi beta-barrel domain-containing protein</fullName>
    </recommendedName>
</protein>
<dbReference type="NCBIfam" id="NF041144">
    <property type="entry name" value="expansin_EXLX1"/>
    <property type="match status" value="1"/>
</dbReference>
<dbReference type="InterPro" id="IPR036908">
    <property type="entry name" value="RlpA-like_sf"/>
</dbReference>
<dbReference type="RefSeq" id="WP_190254030.1">
    <property type="nucleotide sequence ID" value="NZ_BMPI01000038.1"/>
</dbReference>
<dbReference type="CDD" id="cd22272">
    <property type="entry name" value="DPBB_EXLX1-like"/>
    <property type="match status" value="1"/>
</dbReference>